<evidence type="ECO:0000256" key="1">
    <source>
        <dbReference type="SAM" id="MobiDB-lite"/>
    </source>
</evidence>
<protein>
    <recommendedName>
        <fullName evidence="6">Transmembrane anchored protein</fullName>
    </recommendedName>
</protein>
<feature type="region of interest" description="Disordered" evidence="1">
    <location>
        <begin position="25"/>
        <end position="47"/>
    </location>
</feature>
<keyword evidence="2" id="KW-0732">Signal</keyword>
<proteinExistence type="predicted"/>
<accession>A0A6N1N1W5</accession>
<dbReference type="EMBL" id="JAUUUS010000001">
    <property type="protein sequence ID" value="MDP1446358.1"/>
    <property type="molecule type" value="Genomic_DNA"/>
</dbReference>
<evidence type="ECO:0008006" key="6">
    <source>
        <dbReference type="Google" id="ProtNLM"/>
    </source>
</evidence>
<organism evidence="4 5">
    <name type="scientific">Acinetobacter lwoffii</name>
    <dbReference type="NCBI Taxonomy" id="28090"/>
    <lineage>
        <taxon>Bacteria</taxon>
        <taxon>Pseudomonadati</taxon>
        <taxon>Pseudomonadota</taxon>
        <taxon>Gammaproteobacteria</taxon>
        <taxon>Moraxellales</taxon>
        <taxon>Moraxellaceae</taxon>
        <taxon>Acinetobacter</taxon>
    </lineage>
</organism>
<reference evidence="4 5" key="1">
    <citation type="submission" date="2019-11" db="EMBL/GenBank/DDBJ databases">
        <title>FDA dAtabase for Regulatory Grade micrObial Sequences (FDA-ARGOS): Supporting development and validation of Infectious Disease Dx tests.</title>
        <authorList>
            <person name="Patel R."/>
            <person name="Rucinski S."/>
            <person name="Tallon L."/>
            <person name="Sadzewicz L."/>
            <person name="Vavikolanu K."/>
            <person name="Mehta A."/>
            <person name="Aluvathingal J."/>
            <person name="Nadendla S."/>
            <person name="Nandy P."/>
            <person name="Geyer C."/>
            <person name="Yan Y."/>
            <person name="Sichtig H."/>
        </authorList>
    </citation>
    <scope>NUCLEOTIDE SEQUENCE [LARGE SCALE GENOMIC DNA]</scope>
    <source>
        <strain evidence="4 5">FDAARGOS_557</strain>
    </source>
</reference>
<dbReference type="EMBL" id="CP054803">
    <property type="protein sequence ID" value="QKU21846.1"/>
    <property type="molecule type" value="Genomic_DNA"/>
</dbReference>
<dbReference type="Proteomes" id="UP001242129">
    <property type="component" value="Unassembled WGS sequence"/>
</dbReference>
<feature type="signal peptide" evidence="2">
    <location>
        <begin position="1"/>
        <end position="19"/>
    </location>
</feature>
<feature type="compositionally biased region" description="Basic and acidic residues" evidence="1">
    <location>
        <begin position="38"/>
        <end position="47"/>
    </location>
</feature>
<gene>
    <name evidence="4" type="ORF">FOB19_10815</name>
    <name evidence="3" type="ORF">Q8G51_00505</name>
</gene>
<name>A0A6N1N1W5_ACILW</name>
<evidence type="ECO:0000313" key="4">
    <source>
        <dbReference type="EMBL" id="QKU21846.1"/>
    </source>
</evidence>
<evidence type="ECO:0000313" key="5">
    <source>
        <dbReference type="Proteomes" id="UP000509126"/>
    </source>
</evidence>
<dbReference type="RefSeq" id="WP_171066772.1">
    <property type="nucleotide sequence ID" value="NZ_CP054803.1"/>
</dbReference>
<evidence type="ECO:0000256" key="2">
    <source>
        <dbReference type="SAM" id="SignalP"/>
    </source>
</evidence>
<dbReference type="AlphaFoldDB" id="A0A6N1N1W5"/>
<feature type="chain" id="PRO_5026760321" description="Transmembrane anchored protein" evidence="2">
    <location>
        <begin position="20"/>
        <end position="47"/>
    </location>
</feature>
<dbReference type="Proteomes" id="UP000509126">
    <property type="component" value="Chromosome"/>
</dbReference>
<evidence type="ECO:0000313" key="3">
    <source>
        <dbReference type="EMBL" id="MDP1446358.1"/>
    </source>
</evidence>
<sequence>MKTLILAAILALPTTMTFAGSCDHSWQSAKDGSSCGDRAADRRPGGK</sequence>
<dbReference type="PROSITE" id="PS51257">
    <property type="entry name" value="PROKAR_LIPOPROTEIN"/>
    <property type="match status" value="1"/>
</dbReference>
<reference evidence="3" key="2">
    <citation type="submission" date="2023-07" db="EMBL/GenBank/DDBJ databases">
        <title>Dynamics of blaOXA-23 gene transmission in Acinetobacter spp. from contaminated veterinary surfaces.</title>
        <authorList>
            <person name="Moreira Da Silva J."/>
            <person name="Menezes J."/>
            <person name="Fernandes L."/>
            <person name="Marques C."/>
            <person name="Amaral A."/>
            <person name="Timofte D."/>
            <person name="Pomba C."/>
        </authorList>
    </citation>
    <scope>NUCLEOTIDE SEQUENCE</scope>
    <source>
        <strain evidence="3">CMVB11Z4A1</strain>
    </source>
</reference>